<sequence>MAILPWSLSRLLRVNAPTGDVLVKVTAGFPISCACRFMILSDFAEVYNFIGSVFDPNVIGHVQKLKRMDPIDVETVLLLMMRNLSINLASPDFDDHSGGILHDEIRCLGMATGRSKKLLLSISAKEGLLIPLDSIRLCI</sequence>
<dbReference type="AlphaFoldDB" id="A0AAN9STN7"/>
<protein>
    <submittedName>
        <fullName evidence="1">Uncharacterized protein</fullName>
    </submittedName>
</protein>
<keyword evidence="2" id="KW-1185">Reference proteome</keyword>
<evidence type="ECO:0000313" key="1">
    <source>
        <dbReference type="EMBL" id="KAK7404420.1"/>
    </source>
</evidence>
<evidence type="ECO:0000313" key="2">
    <source>
        <dbReference type="Proteomes" id="UP001386955"/>
    </source>
</evidence>
<dbReference type="EMBL" id="JAYMYS010000002">
    <property type="protein sequence ID" value="KAK7404420.1"/>
    <property type="molecule type" value="Genomic_DNA"/>
</dbReference>
<comment type="caution">
    <text evidence="1">The sequence shown here is derived from an EMBL/GenBank/DDBJ whole genome shotgun (WGS) entry which is preliminary data.</text>
</comment>
<proteinExistence type="predicted"/>
<reference evidence="1 2" key="1">
    <citation type="submission" date="2024-01" db="EMBL/GenBank/DDBJ databases">
        <title>The genomes of 5 underutilized Papilionoideae crops provide insights into root nodulation and disease resistanc.</title>
        <authorList>
            <person name="Jiang F."/>
        </authorList>
    </citation>
    <scope>NUCLEOTIDE SEQUENCE [LARGE SCALE GENOMIC DNA]</scope>
    <source>
        <strain evidence="1">DUOXIRENSHENG_FW03</strain>
        <tissue evidence="1">Leaves</tissue>
    </source>
</reference>
<accession>A0AAN9STN7</accession>
<name>A0AAN9STN7_PSOTE</name>
<gene>
    <name evidence="1" type="ORF">VNO78_05308</name>
</gene>
<dbReference type="Pfam" id="PF24904">
    <property type="entry name" value="RVE6"/>
    <property type="match status" value="1"/>
</dbReference>
<dbReference type="Proteomes" id="UP001386955">
    <property type="component" value="Unassembled WGS sequence"/>
</dbReference>
<organism evidence="1 2">
    <name type="scientific">Psophocarpus tetragonolobus</name>
    <name type="common">Winged bean</name>
    <name type="synonym">Dolichos tetragonolobus</name>
    <dbReference type="NCBI Taxonomy" id="3891"/>
    <lineage>
        <taxon>Eukaryota</taxon>
        <taxon>Viridiplantae</taxon>
        <taxon>Streptophyta</taxon>
        <taxon>Embryophyta</taxon>
        <taxon>Tracheophyta</taxon>
        <taxon>Spermatophyta</taxon>
        <taxon>Magnoliopsida</taxon>
        <taxon>eudicotyledons</taxon>
        <taxon>Gunneridae</taxon>
        <taxon>Pentapetalae</taxon>
        <taxon>rosids</taxon>
        <taxon>fabids</taxon>
        <taxon>Fabales</taxon>
        <taxon>Fabaceae</taxon>
        <taxon>Papilionoideae</taxon>
        <taxon>50 kb inversion clade</taxon>
        <taxon>NPAAA clade</taxon>
        <taxon>indigoferoid/millettioid clade</taxon>
        <taxon>Phaseoleae</taxon>
        <taxon>Psophocarpus</taxon>
    </lineage>
</organism>